<dbReference type="PANTHER" id="PTHR19836:SF19">
    <property type="entry name" value="SMALL RIBOSOMAL SUBUNIT PROTEIN US14M"/>
    <property type="match status" value="1"/>
</dbReference>
<proteinExistence type="inferred from homology"/>
<dbReference type="AlphaFoldDB" id="A0A060T8M5"/>
<reference evidence="5" key="2">
    <citation type="submission" date="2014-06" db="EMBL/GenBank/DDBJ databases">
        <title>The complete genome of Blastobotrys (Arxula) adeninivorans LS3 - a yeast of biotechnological interest.</title>
        <authorList>
            <person name="Kunze G."/>
            <person name="Gaillardin C."/>
            <person name="Czernicka M."/>
            <person name="Durrens P."/>
            <person name="Martin T."/>
            <person name="Boer E."/>
            <person name="Gabaldon T."/>
            <person name="Cruz J."/>
            <person name="Talla E."/>
            <person name="Marck C."/>
            <person name="Goffeau A."/>
            <person name="Barbe V."/>
            <person name="Baret P."/>
            <person name="Baronian K."/>
            <person name="Beier S."/>
            <person name="Bleykasten C."/>
            <person name="Bode R."/>
            <person name="Casaregola S."/>
            <person name="Despons L."/>
            <person name="Fairhead C."/>
            <person name="Giersberg M."/>
            <person name="Gierski P."/>
            <person name="Hahnel U."/>
            <person name="Hartmann A."/>
            <person name="Jankowska D."/>
            <person name="Jubin C."/>
            <person name="Jung P."/>
            <person name="Lafontaine I."/>
            <person name="Leh-Louis V."/>
            <person name="Lemaire M."/>
            <person name="Marcet-Houben M."/>
            <person name="Mascher M."/>
            <person name="Morel G."/>
            <person name="Richard G.-F."/>
            <person name="Riechen J."/>
            <person name="Sacerdot C."/>
            <person name="Sarkar A."/>
            <person name="Savel G."/>
            <person name="Schacherer J."/>
            <person name="Sherman D."/>
            <person name="Straub M.-L."/>
            <person name="Stein N."/>
            <person name="Thierry A."/>
            <person name="Trautwein-Schult A."/>
            <person name="Westhof E."/>
            <person name="Worch S."/>
            <person name="Dujon B."/>
            <person name="Souciet J.-L."/>
            <person name="Wincker P."/>
            <person name="Scholz U."/>
            <person name="Neuveglise N."/>
        </authorList>
    </citation>
    <scope>NUCLEOTIDE SEQUENCE</scope>
    <source>
        <strain evidence="5">LS3</strain>
    </source>
</reference>
<dbReference type="GO" id="GO:0003735">
    <property type="term" value="F:structural constituent of ribosome"/>
    <property type="evidence" value="ECO:0007669"/>
    <property type="project" value="InterPro"/>
</dbReference>
<dbReference type="PANTHER" id="PTHR19836">
    <property type="entry name" value="30S RIBOSOMAL PROTEIN S14"/>
    <property type="match status" value="1"/>
</dbReference>
<gene>
    <name evidence="5" type="ORF">GNLVRS02_ARAD1D04664g</name>
</gene>
<dbReference type="PhylomeDB" id="A0A060T8M5"/>
<evidence type="ECO:0000256" key="1">
    <source>
        <dbReference type="ARBA" id="ARBA00009083"/>
    </source>
</evidence>
<evidence type="ECO:0000256" key="2">
    <source>
        <dbReference type="ARBA" id="ARBA00022980"/>
    </source>
</evidence>
<accession>A0A060T8M5</accession>
<dbReference type="InterPro" id="IPR018271">
    <property type="entry name" value="Ribosomal_uS14_CS"/>
</dbReference>
<dbReference type="Pfam" id="PF00253">
    <property type="entry name" value="Ribosomal_S14"/>
    <property type="match status" value="1"/>
</dbReference>
<dbReference type="PROSITE" id="PS00527">
    <property type="entry name" value="RIBOSOMAL_S14"/>
    <property type="match status" value="1"/>
</dbReference>
<dbReference type="NCBIfam" id="NF006477">
    <property type="entry name" value="PRK08881.1"/>
    <property type="match status" value="1"/>
</dbReference>
<reference evidence="5" key="1">
    <citation type="submission" date="2014-02" db="EMBL/GenBank/DDBJ databases">
        <authorList>
            <person name="Genoscope - CEA"/>
        </authorList>
    </citation>
    <scope>NUCLEOTIDE SEQUENCE</scope>
    <source>
        <strain evidence="5">LS3</strain>
    </source>
</reference>
<evidence type="ECO:0000256" key="3">
    <source>
        <dbReference type="ARBA" id="ARBA00023274"/>
    </source>
</evidence>
<dbReference type="EMBL" id="HG937694">
    <property type="protein sequence ID" value="CDP37139.1"/>
    <property type="molecule type" value="Genomic_DNA"/>
</dbReference>
<evidence type="ECO:0000313" key="5">
    <source>
        <dbReference type="EMBL" id="CDP37139.1"/>
    </source>
</evidence>
<sequence length="117" mass="13646">MPSRYPNLNKFPLPGGKHITSRMVRDNYKRQMFAEEETHRLALRHIAQNTTLPMKARLEAQLQLSAMPNYTRFTQVHDRCVQSGYARSVIPQFRLCRMKFRENALQGNLPGVTKASW</sequence>
<name>A0A060T8M5_BLAAD</name>
<dbReference type="GO" id="GO:0005763">
    <property type="term" value="C:mitochondrial small ribosomal subunit"/>
    <property type="evidence" value="ECO:0007669"/>
    <property type="project" value="TreeGrafter"/>
</dbReference>
<dbReference type="InterPro" id="IPR001209">
    <property type="entry name" value="Ribosomal_uS14"/>
</dbReference>
<organism evidence="5">
    <name type="scientific">Blastobotrys adeninivorans</name>
    <name type="common">Yeast</name>
    <name type="synonym">Arxula adeninivorans</name>
    <dbReference type="NCBI Taxonomy" id="409370"/>
    <lineage>
        <taxon>Eukaryota</taxon>
        <taxon>Fungi</taxon>
        <taxon>Dikarya</taxon>
        <taxon>Ascomycota</taxon>
        <taxon>Saccharomycotina</taxon>
        <taxon>Dipodascomycetes</taxon>
        <taxon>Dipodascales</taxon>
        <taxon>Trichomonascaceae</taxon>
        <taxon>Blastobotrys</taxon>
    </lineage>
</organism>
<dbReference type="GO" id="GO:0006412">
    <property type="term" value="P:translation"/>
    <property type="evidence" value="ECO:0007669"/>
    <property type="project" value="InterPro"/>
</dbReference>
<comment type="similarity">
    <text evidence="1">Belongs to the universal ribosomal protein uS14 family.</text>
</comment>
<dbReference type="SUPFAM" id="SSF57716">
    <property type="entry name" value="Glucocorticoid receptor-like (DNA-binding domain)"/>
    <property type="match status" value="1"/>
</dbReference>
<protein>
    <recommendedName>
        <fullName evidence="4">37S ribosomal protein MRP2, mitochondrial</fullName>
    </recommendedName>
</protein>
<keyword evidence="3" id="KW-0687">Ribonucleoprotein</keyword>
<dbReference type="FunFam" id="1.10.287.1480:FF:000001">
    <property type="entry name" value="30S ribosomal protein S14"/>
    <property type="match status" value="1"/>
</dbReference>
<dbReference type="Gene3D" id="1.10.287.1480">
    <property type="match status" value="1"/>
</dbReference>
<evidence type="ECO:0000256" key="4">
    <source>
        <dbReference type="ARBA" id="ARBA00076896"/>
    </source>
</evidence>
<keyword evidence="2" id="KW-0689">Ribosomal protein</keyword>